<accession>A0A1G1SXZ9</accession>
<evidence type="ECO:0000313" key="3">
    <source>
        <dbReference type="Proteomes" id="UP000176294"/>
    </source>
</evidence>
<sequence length="85" mass="9817">MNTPNDQSEQHIGKTKGLPNHAHDLVHDLSSRLDALWRYDQYIANAEQGGVADSKQFWQELKTQETKNIDRLKELVRQRVKDGGF</sequence>
<gene>
    <name evidence="2" type="ORF">BEN47_17460</name>
</gene>
<keyword evidence="3" id="KW-1185">Reference proteome</keyword>
<evidence type="ECO:0000313" key="2">
    <source>
        <dbReference type="EMBL" id="OGX83523.1"/>
    </source>
</evidence>
<dbReference type="OrthoDB" id="884701at2"/>
<organism evidence="2 3">
    <name type="scientific">Hymenobacter lapidarius</name>
    <dbReference type="NCBI Taxonomy" id="1908237"/>
    <lineage>
        <taxon>Bacteria</taxon>
        <taxon>Pseudomonadati</taxon>
        <taxon>Bacteroidota</taxon>
        <taxon>Cytophagia</taxon>
        <taxon>Cytophagales</taxon>
        <taxon>Hymenobacteraceae</taxon>
        <taxon>Hymenobacter</taxon>
    </lineage>
</organism>
<name>A0A1G1SXZ9_9BACT</name>
<protein>
    <recommendedName>
        <fullName evidence="4">Ferritin</fullName>
    </recommendedName>
</protein>
<proteinExistence type="predicted"/>
<dbReference type="RefSeq" id="WP_070729200.1">
    <property type="nucleotide sequence ID" value="NZ_MDZB01000130.1"/>
</dbReference>
<evidence type="ECO:0000256" key="1">
    <source>
        <dbReference type="SAM" id="MobiDB-lite"/>
    </source>
</evidence>
<comment type="caution">
    <text evidence="2">The sequence shown here is derived from an EMBL/GenBank/DDBJ whole genome shotgun (WGS) entry which is preliminary data.</text>
</comment>
<dbReference type="AlphaFoldDB" id="A0A1G1SXZ9"/>
<evidence type="ECO:0008006" key="4">
    <source>
        <dbReference type="Google" id="ProtNLM"/>
    </source>
</evidence>
<dbReference type="Proteomes" id="UP000176294">
    <property type="component" value="Unassembled WGS sequence"/>
</dbReference>
<reference evidence="2 3" key="1">
    <citation type="submission" date="2016-08" db="EMBL/GenBank/DDBJ databases">
        <title>Hymenobacter coccineus sp. nov., Hymenobacter lapidarius sp. nov. and Hymenobacter glacialis sp. nov., isolated from Antarctic soil.</title>
        <authorList>
            <person name="Sedlacek I."/>
            <person name="Kralova S."/>
            <person name="Kyrova K."/>
            <person name="Maslanova I."/>
            <person name="Stankova E."/>
            <person name="Vrbovska V."/>
            <person name="Nemec M."/>
            <person name="Bartak M."/>
            <person name="Svec P."/>
            <person name="Busse H.-J."/>
            <person name="Pantucek R."/>
        </authorList>
    </citation>
    <scope>NUCLEOTIDE SEQUENCE [LARGE SCALE GENOMIC DNA]</scope>
    <source>
        <strain evidence="2 3">CCM 8643</strain>
    </source>
</reference>
<dbReference type="EMBL" id="MDZB01000130">
    <property type="protein sequence ID" value="OGX83523.1"/>
    <property type="molecule type" value="Genomic_DNA"/>
</dbReference>
<feature type="region of interest" description="Disordered" evidence="1">
    <location>
        <begin position="1"/>
        <end position="22"/>
    </location>
</feature>